<dbReference type="AlphaFoldDB" id="A0AAD5UDL8"/>
<organism evidence="2 3">
    <name type="scientific">Boothiomyces macroporosus</name>
    <dbReference type="NCBI Taxonomy" id="261099"/>
    <lineage>
        <taxon>Eukaryota</taxon>
        <taxon>Fungi</taxon>
        <taxon>Fungi incertae sedis</taxon>
        <taxon>Chytridiomycota</taxon>
        <taxon>Chytridiomycota incertae sedis</taxon>
        <taxon>Chytridiomycetes</taxon>
        <taxon>Rhizophydiales</taxon>
        <taxon>Terramycetaceae</taxon>
        <taxon>Boothiomyces</taxon>
    </lineage>
</organism>
<dbReference type="EMBL" id="JADGKB010000068">
    <property type="protein sequence ID" value="KAJ3255329.1"/>
    <property type="molecule type" value="Genomic_DNA"/>
</dbReference>
<dbReference type="Gene3D" id="3.40.50.2000">
    <property type="entry name" value="Glycogen Phosphorylase B"/>
    <property type="match status" value="2"/>
</dbReference>
<evidence type="ECO:0000313" key="3">
    <source>
        <dbReference type="Proteomes" id="UP001210925"/>
    </source>
</evidence>
<dbReference type="CDD" id="cd03784">
    <property type="entry name" value="GT1_Gtf-like"/>
    <property type="match status" value="1"/>
</dbReference>
<evidence type="ECO:0008006" key="4">
    <source>
        <dbReference type="Google" id="ProtNLM"/>
    </source>
</evidence>
<accession>A0AAD5UDL8</accession>
<gene>
    <name evidence="2" type="ORF">HK103_006352</name>
</gene>
<keyword evidence="3" id="KW-1185">Reference proteome</keyword>
<dbReference type="FunFam" id="3.40.50.2000:FF:000056">
    <property type="entry name" value="Glycosyltransferase"/>
    <property type="match status" value="1"/>
</dbReference>
<reference evidence="2" key="1">
    <citation type="submission" date="2020-05" db="EMBL/GenBank/DDBJ databases">
        <title>Phylogenomic resolution of chytrid fungi.</title>
        <authorList>
            <person name="Stajich J.E."/>
            <person name="Amses K."/>
            <person name="Simmons R."/>
            <person name="Seto K."/>
            <person name="Myers J."/>
            <person name="Bonds A."/>
            <person name="Quandt C.A."/>
            <person name="Barry K."/>
            <person name="Liu P."/>
            <person name="Grigoriev I."/>
            <person name="Longcore J.E."/>
            <person name="James T.Y."/>
        </authorList>
    </citation>
    <scope>NUCLEOTIDE SEQUENCE</scope>
    <source>
        <strain evidence="2">PLAUS21</strain>
    </source>
</reference>
<dbReference type="SUPFAM" id="SSF53756">
    <property type="entry name" value="UDP-Glycosyltransferase/glycogen phosphorylase"/>
    <property type="match status" value="1"/>
</dbReference>
<dbReference type="PANTHER" id="PTHR48045:SF34">
    <property type="entry name" value="ISOFLAVONE 7-O-GLUCOSYLTRANSFERASE 1-LIKE"/>
    <property type="match status" value="1"/>
</dbReference>
<name>A0AAD5UDL8_9FUNG</name>
<evidence type="ECO:0000313" key="2">
    <source>
        <dbReference type="EMBL" id="KAJ3255329.1"/>
    </source>
</evidence>
<keyword evidence="1" id="KW-0808">Transferase</keyword>
<sequence length="467" mass="53214">MTESNHWVVFPYLAFSHMIPTLELCYNLIKIKGIHITVVLDSGLIEKLKKDKLIPQALLQSNPGIEFHPIPTFEKVDDEEIDGDKFIEINMNHAHEAVKTINSNRKITSILLEMYGTFCHKQVLGFNIPHYVYFTTNSFATYFRVVQHVHPQLIQNQPELPENITKEFAEKVLGDLNLLYWVQMRFRGGVPTTPANLKHFYFNNENTNIVAAMKNAKAVIFNSFSAFDTENKDLLFKDTSFNTKYVHVGPVSLYNTSPKLRDSDDHPIIKWLNGQKKNSVLYIAFGSVFKVKNQEIPQIAEALLQLDIPFIWALKKDQQEYLPEKVRSCILQENTEIPLTRKGIITSWAPQVGILKNPAVAAFVSHVGWNSFLEAISGGVPLIAWPIFAEQLINGMMILTKGMGVLMQNTGLFSKKVLQTPEIIETIRQVLPADGSSPYKAKMEYFQQKLWEAIQPNGESYKELESL</sequence>
<dbReference type="Pfam" id="PF00201">
    <property type="entry name" value="UDPGT"/>
    <property type="match status" value="1"/>
</dbReference>
<dbReference type="GO" id="GO:0008194">
    <property type="term" value="F:UDP-glycosyltransferase activity"/>
    <property type="evidence" value="ECO:0007669"/>
    <property type="project" value="InterPro"/>
</dbReference>
<evidence type="ECO:0000256" key="1">
    <source>
        <dbReference type="ARBA" id="ARBA00022679"/>
    </source>
</evidence>
<proteinExistence type="predicted"/>
<protein>
    <recommendedName>
        <fullName evidence="4">Glycosyltransferase</fullName>
    </recommendedName>
</protein>
<dbReference type="Proteomes" id="UP001210925">
    <property type="component" value="Unassembled WGS sequence"/>
</dbReference>
<dbReference type="InterPro" id="IPR002213">
    <property type="entry name" value="UDP_glucos_trans"/>
</dbReference>
<dbReference type="PANTHER" id="PTHR48045">
    <property type="entry name" value="UDP-GLYCOSYLTRANSFERASE 72B1"/>
    <property type="match status" value="1"/>
</dbReference>
<comment type="caution">
    <text evidence="2">The sequence shown here is derived from an EMBL/GenBank/DDBJ whole genome shotgun (WGS) entry which is preliminary data.</text>
</comment>